<reference evidence="8" key="1">
    <citation type="journal article" date="2023" name="Mol. Biol. Evol.">
        <title>Third-Generation Sequencing Reveals the Adaptive Role of the Epigenome in Three Deep-Sea Polychaetes.</title>
        <authorList>
            <person name="Perez M."/>
            <person name="Aroh O."/>
            <person name="Sun Y."/>
            <person name="Lan Y."/>
            <person name="Juniper S.K."/>
            <person name="Young C.R."/>
            <person name="Angers B."/>
            <person name="Qian P.Y."/>
        </authorList>
    </citation>
    <scope>NUCLEOTIDE SEQUENCE</scope>
    <source>
        <strain evidence="8">P08H-3</strain>
    </source>
</reference>
<dbReference type="Pfam" id="PF00008">
    <property type="entry name" value="EGF"/>
    <property type="match status" value="2"/>
</dbReference>
<dbReference type="SUPFAM" id="SSF57196">
    <property type="entry name" value="EGF/Laminin"/>
    <property type="match status" value="2"/>
</dbReference>
<dbReference type="PROSITE" id="PS50026">
    <property type="entry name" value="EGF_3"/>
    <property type="match status" value="2"/>
</dbReference>
<dbReference type="PANTHER" id="PTHR12916">
    <property type="entry name" value="CYTOCHROME C OXIDASE POLYPEPTIDE VIC-2"/>
    <property type="match status" value="1"/>
</dbReference>
<dbReference type="FunFam" id="2.10.25.10:FF:000004">
    <property type="entry name" value="Neurogenic locus notch 1"/>
    <property type="match status" value="1"/>
</dbReference>
<dbReference type="PRINTS" id="PR00010">
    <property type="entry name" value="EGFBLOOD"/>
</dbReference>
<feature type="disulfide bond" evidence="6">
    <location>
        <begin position="76"/>
        <end position="85"/>
    </location>
</feature>
<keyword evidence="4 6" id="KW-1015">Disulfide bond</keyword>
<dbReference type="PANTHER" id="PTHR12916:SF13">
    <property type="entry name" value="SUSHI, VON WILLEBRAND FACTOR TYPE A, EGF AND PENTRAXIN DOMAIN-CONTAINING PROTEIN 1-LIKE"/>
    <property type="match status" value="1"/>
</dbReference>
<dbReference type="AlphaFoldDB" id="A0AAD9JVK6"/>
<evidence type="ECO:0000256" key="2">
    <source>
        <dbReference type="ARBA" id="ARBA00022729"/>
    </source>
</evidence>
<dbReference type="EMBL" id="JAODUP010000140">
    <property type="protein sequence ID" value="KAK2160092.1"/>
    <property type="molecule type" value="Genomic_DNA"/>
</dbReference>
<dbReference type="GO" id="GO:0007219">
    <property type="term" value="P:Notch signaling pathway"/>
    <property type="evidence" value="ECO:0007669"/>
    <property type="project" value="TreeGrafter"/>
</dbReference>
<evidence type="ECO:0000313" key="9">
    <source>
        <dbReference type="Proteomes" id="UP001208570"/>
    </source>
</evidence>
<keyword evidence="9" id="KW-1185">Reference proteome</keyword>
<dbReference type="PROSITE" id="PS01187">
    <property type="entry name" value="EGF_CA"/>
    <property type="match status" value="1"/>
</dbReference>
<comment type="caution">
    <text evidence="6">Lacks conserved residue(s) required for the propagation of feature annotation.</text>
</comment>
<keyword evidence="5" id="KW-0325">Glycoprotein</keyword>
<keyword evidence="2" id="KW-0732">Signal</keyword>
<dbReference type="GO" id="GO:0005112">
    <property type="term" value="F:Notch binding"/>
    <property type="evidence" value="ECO:0007669"/>
    <property type="project" value="TreeGrafter"/>
</dbReference>
<feature type="domain" description="EGF-like" evidence="7">
    <location>
        <begin position="50"/>
        <end position="86"/>
    </location>
</feature>
<evidence type="ECO:0000313" key="8">
    <source>
        <dbReference type="EMBL" id="KAK2160092.1"/>
    </source>
</evidence>
<protein>
    <recommendedName>
        <fullName evidence="7">EGF-like domain-containing protein</fullName>
    </recommendedName>
</protein>
<evidence type="ECO:0000256" key="1">
    <source>
        <dbReference type="ARBA" id="ARBA00022536"/>
    </source>
</evidence>
<accession>A0AAD9JVK6</accession>
<sequence>MMLNECLLFNSDIDECLSSPCQNGGTCTDEVNGYSCTCVAGFTGTNCETNIDECLSSPCQNGGTCTDEVNGYSCTCVAGFTGTNCETSKSCF</sequence>
<dbReference type="InterPro" id="IPR000152">
    <property type="entry name" value="EGF-type_Asp/Asn_hydroxyl_site"/>
</dbReference>
<dbReference type="InterPro" id="IPR018097">
    <property type="entry name" value="EGF_Ca-bd_CS"/>
</dbReference>
<dbReference type="InterPro" id="IPR000742">
    <property type="entry name" value="EGF"/>
</dbReference>
<dbReference type="CDD" id="cd00054">
    <property type="entry name" value="EGF_CA"/>
    <property type="match status" value="2"/>
</dbReference>
<keyword evidence="1 6" id="KW-0245">EGF-like domain</keyword>
<dbReference type="Gene3D" id="2.10.25.10">
    <property type="entry name" value="Laminin"/>
    <property type="match status" value="2"/>
</dbReference>
<gene>
    <name evidence="8" type="ORF">LSH36_140g00016</name>
</gene>
<organism evidence="8 9">
    <name type="scientific">Paralvinella palmiformis</name>
    <dbReference type="NCBI Taxonomy" id="53620"/>
    <lineage>
        <taxon>Eukaryota</taxon>
        <taxon>Metazoa</taxon>
        <taxon>Spiralia</taxon>
        <taxon>Lophotrochozoa</taxon>
        <taxon>Annelida</taxon>
        <taxon>Polychaeta</taxon>
        <taxon>Sedentaria</taxon>
        <taxon>Canalipalpata</taxon>
        <taxon>Terebellida</taxon>
        <taxon>Terebelliformia</taxon>
        <taxon>Alvinellidae</taxon>
        <taxon>Paralvinella</taxon>
    </lineage>
</organism>
<evidence type="ECO:0000259" key="7">
    <source>
        <dbReference type="PROSITE" id="PS50026"/>
    </source>
</evidence>
<evidence type="ECO:0000256" key="3">
    <source>
        <dbReference type="ARBA" id="ARBA00022737"/>
    </source>
</evidence>
<feature type="domain" description="EGF-like" evidence="7">
    <location>
        <begin position="12"/>
        <end position="48"/>
    </location>
</feature>
<dbReference type="SMART" id="SM00179">
    <property type="entry name" value="EGF_CA"/>
    <property type="match status" value="2"/>
</dbReference>
<feature type="disulfide bond" evidence="6">
    <location>
        <begin position="38"/>
        <end position="47"/>
    </location>
</feature>
<comment type="caution">
    <text evidence="8">The sequence shown here is derived from an EMBL/GenBank/DDBJ whole genome shotgun (WGS) entry which is preliminary data.</text>
</comment>
<proteinExistence type="predicted"/>
<evidence type="ECO:0000256" key="4">
    <source>
        <dbReference type="ARBA" id="ARBA00023157"/>
    </source>
</evidence>
<name>A0AAD9JVK6_9ANNE</name>
<dbReference type="GO" id="GO:0005509">
    <property type="term" value="F:calcium ion binding"/>
    <property type="evidence" value="ECO:0007669"/>
    <property type="project" value="InterPro"/>
</dbReference>
<dbReference type="PROSITE" id="PS00010">
    <property type="entry name" value="ASX_HYDROXYL"/>
    <property type="match status" value="2"/>
</dbReference>
<dbReference type="SMART" id="SM00181">
    <property type="entry name" value="EGF"/>
    <property type="match status" value="2"/>
</dbReference>
<keyword evidence="3" id="KW-0677">Repeat</keyword>
<evidence type="ECO:0000256" key="5">
    <source>
        <dbReference type="ARBA" id="ARBA00023180"/>
    </source>
</evidence>
<dbReference type="PROSITE" id="PS01186">
    <property type="entry name" value="EGF_2"/>
    <property type="match status" value="2"/>
</dbReference>
<dbReference type="InterPro" id="IPR001881">
    <property type="entry name" value="EGF-like_Ca-bd_dom"/>
</dbReference>
<dbReference type="PROSITE" id="PS00022">
    <property type="entry name" value="EGF_1"/>
    <property type="match status" value="2"/>
</dbReference>
<dbReference type="FunFam" id="2.10.25.10:FF:001107">
    <property type="entry name" value="Uncharacterized protein"/>
    <property type="match status" value="1"/>
</dbReference>
<evidence type="ECO:0000256" key="6">
    <source>
        <dbReference type="PROSITE-ProRule" id="PRU00076"/>
    </source>
</evidence>
<dbReference type="Proteomes" id="UP001208570">
    <property type="component" value="Unassembled WGS sequence"/>
</dbReference>